<sequence length="472" mass="49984">MGSELYDTVEKKVVWGLSNPGWLVNAWTGAHGGLGGLHLTPDEREGRLGRIVARRLLTAPAWAPVLKGHEPYPDLVATATAAVADPDAVLPFAYDWRLPVATNARLLAAEARRHLTYWRGHEAHARARRHRVDEREGRLVFVAHSMGGLVTLAALTGGYDNDLEADTRGVMTLGAPFRGAVNAAVILNSGQGSPVPLPHRRLRELAVTLPGVHDLLPRFPCLDEGTDVRVPSTADIVALGGDPYLAEQSRTLHEGLSGKRLPGHRAVVGINQSTLQSMTLDGGTVTGAEHSFRLHTDGTVLRDRTTLLPHRFPVGGDGTVHKESAALGREIVPVSLQHGALAQGSAAMDAVASFLKEDEHLGPTQAGGAGLGLLIPDVVTPGSRWEIRVTGVDSPKGITCEVQTVPAAPTSDGPRPVGPRPIRARLSGDDHDGLTARVTLPASGLYRVTVDSGNGEPLTQLLLAAESDGKDH</sequence>
<gene>
    <name evidence="1" type="ORF">DVK44_21080</name>
</gene>
<keyword evidence="2" id="KW-1185">Reference proteome</keyword>
<name>A0A345I1G5_9ACTN</name>
<dbReference type="Proteomes" id="UP000253868">
    <property type="component" value="Chromosome"/>
</dbReference>
<organism evidence="1 2">
    <name type="scientific">Streptomyces paludis</name>
    <dbReference type="NCBI Taxonomy" id="2282738"/>
    <lineage>
        <taxon>Bacteria</taxon>
        <taxon>Bacillati</taxon>
        <taxon>Actinomycetota</taxon>
        <taxon>Actinomycetes</taxon>
        <taxon>Kitasatosporales</taxon>
        <taxon>Streptomycetaceae</taxon>
        <taxon>Streptomyces</taxon>
    </lineage>
</organism>
<dbReference type="OrthoDB" id="8871309at2"/>
<dbReference type="SUPFAM" id="SSF53474">
    <property type="entry name" value="alpha/beta-Hydrolases"/>
    <property type="match status" value="1"/>
</dbReference>
<dbReference type="InterPro" id="IPR003386">
    <property type="entry name" value="LACT/PDAT_acylTrfase"/>
</dbReference>
<reference evidence="2" key="1">
    <citation type="submission" date="2018-07" db="EMBL/GenBank/DDBJ databases">
        <authorList>
            <person name="Zhao J."/>
        </authorList>
    </citation>
    <scope>NUCLEOTIDE SEQUENCE [LARGE SCALE GENOMIC DNA]</scope>
    <source>
        <strain evidence="2">GSSD-12</strain>
    </source>
</reference>
<dbReference type="EMBL" id="CP031194">
    <property type="protein sequence ID" value="AXG82789.1"/>
    <property type="molecule type" value="Genomic_DNA"/>
</dbReference>
<dbReference type="Pfam" id="PF02450">
    <property type="entry name" value="LCAT"/>
    <property type="match status" value="1"/>
</dbReference>
<evidence type="ECO:0008006" key="3">
    <source>
        <dbReference type="Google" id="ProtNLM"/>
    </source>
</evidence>
<evidence type="ECO:0000313" key="2">
    <source>
        <dbReference type="Proteomes" id="UP000253868"/>
    </source>
</evidence>
<proteinExistence type="predicted"/>
<dbReference type="AlphaFoldDB" id="A0A345I1G5"/>
<accession>A0A345I1G5</accession>
<dbReference type="KEGG" id="spad:DVK44_21080"/>
<dbReference type="Gene3D" id="3.40.50.1820">
    <property type="entry name" value="alpha/beta hydrolase"/>
    <property type="match status" value="1"/>
</dbReference>
<evidence type="ECO:0000313" key="1">
    <source>
        <dbReference type="EMBL" id="AXG82789.1"/>
    </source>
</evidence>
<dbReference type="GO" id="GO:0008374">
    <property type="term" value="F:O-acyltransferase activity"/>
    <property type="evidence" value="ECO:0007669"/>
    <property type="project" value="InterPro"/>
</dbReference>
<protein>
    <recommendedName>
        <fullName evidence="3">Lecithin--cholesterol acyltransferase</fullName>
    </recommendedName>
</protein>
<dbReference type="GO" id="GO:0006629">
    <property type="term" value="P:lipid metabolic process"/>
    <property type="evidence" value="ECO:0007669"/>
    <property type="project" value="InterPro"/>
</dbReference>
<dbReference type="InterPro" id="IPR029058">
    <property type="entry name" value="AB_hydrolase_fold"/>
</dbReference>